<dbReference type="EnsemblPlants" id="Zm00001eb205510_T004">
    <property type="protein sequence ID" value="Zm00001eb205510_P004"/>
    <property type="gene ID" value="Zm00001eb205510"/>
</dbReference>
<feature type="compositionally biased region" description="Basic and acidic residues" evidence="1">
    <location>
        <begin position="484"/>
        <end position="493"/>
    </location>
</feature>
<evidence type="ECO:0000256" key="1">
    <source>
        <dbReference type="SAM" id="MobiDB-lite"/>
    </source>
</evidence>
<dbReference type="Gramene" id="Zm00001eb205510_T004">
    <property type="protein sequence ID" value="Zm00001eb205510_P004"/>
    <property type="gene ID" value="Zm00001eb205510"/>
</dbReference>
<evidence type="ECO:0000313" key="3">
    <source>
        <dbReference type="Proteomes" id="UP000007305"/>
    </source>
</evidence>
<name>A0A804P3A2_MAIZE</name>
<dbReference type="AlphaFoldDB" id="A0A804P3A2"/>
<sequence>MDAAGAGWLSWRAAAVAVLAWLALHVAARVADALWWRPRRLEAHFAAQGVRGPPYRFLLGSVKEMVGLMAEASSKPMSPPTSHNALPRVLAFYHYWRKIYGACPGLASLSPTSHLSLSPMCCVAEHVLPPFRLIAHLFGCISVICSLRVRFPAPLFLSLCPAELLPCACLFATRGSAFVSCCQQSTAQLFSLSLLVSLSLSNCAHGVYSLSLLSPDSLYLTSVAAMPCPMLPASSCPSPAPARLALLAPLALAFNGAGLWIMSGAHGRKPAQHKTELLDLVRADAAPDGGGAGAGARDLPDARGGVRPLRGAPGGAPARGRRPRQPPRRQVGAPPPRPRRRLLPGQPQTAGAPRRPVGGGSGGEVARHGVRLLERRGGGGRRGVVPGGHGGGHHARHLRPQLRRRPRRVRHAGPPDGLRLRGLPQGPGPRLPVLAHQEELAVVEAGQGDTAEPDPSHRPAQRRGRGRGGGDGQPLRRVPRPSRRHDQCRREEDAAGGGDPGGGHAGGMQDVLLRREADDDEPPGLGHRAPGHAPGVAGTRTPRGPRRLGPRRAPLQGAPSKAQDGGHDHKRDPAAVPAGGGHHPARQDGRAALQRVPDPARHGAADPDHGDPPRRQALGRRRGAVQPRAVRRRRGEGGEAPAGVHPVRAWRPGVHRPEPGAPGGPAHRGGPASAVRDQGVPELRPRAHGPDAPLPAVRRAGDLPATTSRAPGSRIIAQILRLSGCPTFFLSKLTGMPRVCHLPPGSGGPVQNDRNTPPATLCPCVY</sequence>
<gene>
    <name evidence="2" type="primary">LOC103654817</name>
</gene>
<keyword evidence="3" id="KW-1185">Reference proteome</keyword>
<organism evidence="2 3">
    <name type="scientific">Zea mays</name>
    <name type="common">Maize</name>
    <dbReference type="NCBI Taxonomy" id="4577"/>
    <lineage>
        <taxon>Eukaryota</taxon>
        <taxon>Viridiplantae</taxon>
        <taxon>Streptophyta</taxon>
        <taxon>Embryophyta</taxon>
        <taxon>Tracheophyta</taxon>
        <taxon>Spermatophyta</taxon>
        <taxon>Magnoliopsida</taxon>
        <taxon>Liliopsida</taxon>
        <taxon>Poales</taxon>
        <taxon>Poaceae</taxon>
        <taxon>PACMAD clade</taxon>
        <taxon>Panicoideae</taxon>
        <taxon>Andropogonodae</taxon>
        <taxon>Andropogoneae</taxon>
        <taxon>Tripsacinae</taxon>
        <taxon>Zea</taxon>
    </lineage>
</organism>
<reference evidence="3" key="1">
    <citation type="journal article" date="2009" name="Science">
        <title>The B73 maize genome: complexity, diversity, and dynamics.</title>
        <authorList>
            <person name="Schnable P.S."/>
            <person name="Ware D."/>
            <person name="Fulton R.S."/>
            <person name="Stein J.C."/>
            <person name="Wei F."/>
            <person name="Pasternak S."/>
            <person name="Liang C."/>
            <person name="Zhang J."/>
            <person name="Fulton L."/>
            <person name="Graves T.A."/>
            <person name="Minx P."/>
            <person name="Reily A.D."/>
            <person name="Courtney L."/>
            <person name="Kruchowski S.S."/>
            <person name="Tomlinson C."/>
            <person name="Strong C."/>
            <person name="Delehaunty K."/>
            <person name="Fronick C."/>
            <person name="Courtney B."/>
            <person name="Rock S.M."/>
            <person name="Belter E."/>
            <person name="Du F."/>
            <person name="Kim K."/>
            <person name="Abbott R.M."/>
            <person name="Cotton M."/>
            <person name="Levy A."/>
            <person name="Marchetto P."/>
            <person name="Ochoa K."/>
            <person name="Jackson S.M."/>
            <person name="Gillam B."/>
            <person name="Chen W."/>
            <person name="Yan L."/>
            <person name="Higginbotham J."/>
            <person name="Cardenas M."/>
            <person name="Waligorski J."/>
            <person name="Applebaum E."/>
            <person name="Phelps L."/>
            <person name="Falcone J."/>
            <person name="Kanchi K."/>
            <person name="Thane T."/>
            <person name="Scimone A."/>
            <person name="Thane N."/>
            <person name="Henke J."/>
            <person name="Wang T."/>
            <person name="Ruppert J."/>
            <person name="Shah N."/>
            <person name="Rotter K."/>
            <person name="Hodges J."/>
            <person name="Ingenthron E."/>
            <person name="Cordes M."/>
            <person name="Kohlberg S."/>
            <person name="Sgro J."/>
            <person name="Delgado B."/>
            <person name="Mead K."/>
            <person name="Chinwalla A."/>
            <person name="Leonard S."/>
            <person name="Crouse K."/>
            <person name="Collura K."/>
            <person name="Kudrna D."/>
            <person name="Currie J."/>
            <person name="He R."/>
            <person name="Angelova A."/>
            <person name="Rajasekar S."/>
            <person name="Mueller T."/>
            <person name="Lomeli R."/>
            <person name="Scara G."/>
            <person name="Ko A."/>
            <person name="Delaney K."/>
            <person name="Wissotski M."/>
            <person name="Lopez G."/>
            <person name="Campos D."/>
            <person name="Braidotti M."/>
            <person name="Ashley E."/>
            <person name="Golser W."/>
            <person name="Kim H."/>
            <person name="Lee S."/>
            <person name="Lin J."/>
            <person name="Dujmic Z."/>
            <person name="Kim W."/>
            <person name="Talag J."/>
            <person name="Zuccolo A."/>
            <person name="Fan C."/>
            <person name="Sebastian A."/>
            <person name="Kramer M."/>
            <person name="Spiegel L."/>
            <person name="Nascimento L."/>
            <person name="Zutavern T."/>
            <person name="Miller B."/>
            <person name="Ambroise C."/>
            <person name="Muller S."/>
            <person name="Spooner W."/>
            <person name="Narechania A."/>
            <person name="Ren L."/>
            <person name="Wei S."/>
            <person name="Kumari S."/>
            <person name="Faga B."/>
            <person name="Levy M.J."/>
            <person name="McMahan L."/>
            <person name="Van Buren P."/>
            <person name="Vaughn M.W."/>
            <person name="Ying K."/>
            <person name="Yeh C.-T."/>
            <person name="Emrich S.J."/>
            <person name="Jia Y."/>
            <person name="Kalyanaraman A."/>
            <person name="Hsia A.-P."/>
            <person name="Barbazuk W.B."/>
            <person name="Baucom R.S."/>
            <person name="Brutnell T.P."/>
            <person name="Carpita N.C."/>
            <person name="Chaparro C."/>
            <person name="Chia J.-M."/>
            <person name="Deragon J.-M."/>
            <person name="Estill J.C."/>
            <person name="Fu Y."/>
            <person name="Jeddeloh J.A."/>
            <person name="Han Y."/>
            <person name="Lee H."/>
            <person name="Li P."/>
            <person name="Lisch D.R."/>
            <person name="Liu S."/>
            <person name="Liu Z."/>
            <person name="Nagel D.H."/>
            <person name="McCann M.C."/>
            <person name="SanMiguel P."/>
            <person name="Myers A.M."/>
            <person name="Nettleton D."/>
            <person name="Nguyen J."/>
            <person name="Penning B.W."/>
            <person name="Ponnala L."/>
            <person name="Schneider K.L."/>
            <person name="Schwartz D.C."/>
            <person name="Sharma A."/>
            <person name="Soderlund C."/>
            <person name="Springer N.M."/>
            <person name="Sun Q."/>
            <person name="Wang H."/>
            <person name="Waterman M."/>
            <person name="Westerman R."/>
            <person name="Wolfgruber T.K."/>
            <person name="Yang L."/>
            <person name="Yu Y."/>
            <person name="Zhang L."/>
            <person name="Zhou S."/>
            <person name="Zhu Q."/>
            <person name="Bennetzen J.L."/>
            <person name="Dawe R.K."/>
            <person name="Jiang J."/>
            <person name="Jiang N."/>
            <person name="Presting G.G."/>
            <person name="Wessler S.R."/>
            <person name="Aluru S."/>
            <person name="Martienssen R.A."/>
            <person name="Clifton S.W."/>
            <person name="McCombie W.R."/>
            <person name="Wing R.A."/>
            <person name="Wilson R.K."/>
        </authorList>
    </citation>
    <scope>NUCLEOTIDE SEQUENCE [LARGE SCALE GENOMIC DNA]</scope>
    <source>
        <strain evidence="3">cv. B73</strain>
    </source>
</reference>
<accession>A0A804P3A2</accession>
<feature type="compositionally biased region" description="Gly residues" evidence="1">
    <location>
        <begin position="380"/>
        <end position="390"/>
    </location>
</feature>
<feature type="compositionally biased region" description="Basic residues" evidence="1">
    <location>
        <begin position="617"/>
        <end position="634"/>
    </location>
</feature>
<feature type="compositionally biased region" description="Low complexity" evidence="1">
    <location>
        <begin position="412"/>
        <end position="424"/>
    </location>
</feature>
<feature type="compositionally biased region" description="Basic and acidic residues" evidence="1">
    <location>
        <begin position="365"/>
        <end position="377"/>
    </location>
</feature>
<proteinExistence type="predicted"/>
<feature type="compositionally biased region" description="Gly residues" evidence="1">
    <location>
        <begin position="495"/>
        <end position="506"/>
    </location>
</feature>
<evidence type="ECO:0000313" key="2">
    <source>
        <dbReference type="EnsemblPlants" id="Zm00001eb205510_P004"/>
    </source>
</evidence>
<feature type="compositionally biased region" description="Basic residues" evidence="1">
    <location>
        <begin position="391"/>
        <end position="411"/>
    </location>
</feature>
<protein>
    <submittedName>
        <fullName evidence="2">Uncharacterized protein</fullName>
    </submittedName>
</protein>
<dbReference type="Proteomes" id="UP000007305">
    <property type="component" value="Chromosome 4"/>
</dbReference>
<feature type="region of interest" description="Disordered" evidence="1">
    <location>
        <begin position="289"/>
        <end position="431"/>
    </location>
</feature>
<reference evidence="2" key="2">
    <citation type="submission" date="2019-07" db="EMBL/GenBank/DDBJ databases">
        <authorList>
            <person name="Seetharam A."/>
            <person name="Woodhouse M."/>
            <person name="Cannon E."/>
        </authorList>
    </citation>
    <scope>NUCLEOTIDE SEQUENCE [LARGE SCALE GENOMIC DNA]</scope>
    <source>
        <strain evidence="2">cv. B73</strain>
    </source>
</reference>
<feature type="compositionally biased region" description="Basic and acidic residues" evidence="1">
    <location>
        <begin position="598"/>
        <end position="614"/>
    </location>
</feature>
<dbReference type="FunCoup" id="A0A804P3A2">
    <property type="interactions" value="3"/>
</dbReference>
<feature type="compositionally biased region" description="Basic and acidic residues" evidence="1">
    <location>
        <begin position="564"/>
        <end position="573"/>
    </location>
</feature>
<dbReference type="InParanoid" id="A0A804P3A2"/>
<feature type="compositionally biased region" description="Low complexity" evidence="1">
    <location>
        <begin position="302"/>
        <end position="318"/>
    </location>
</feature>
<reference evidence="2" key="3">
    <citation type="submission" date="2021-05" db="UniProtKB">
        <authorList>
            <consortium name="EnsemblPlants"/>
        </authorList>
    </citation>
    <scope>IDENTIFICATION</scope>
    <source>
        <strain evidence="2">cv. B73</strain>
    </source>
</reference>
<feature type="region of interest" description="Disordered" evidence="1">
    <location>
        <begin position="446"/>
        <end position="709"/>
    </location>
</feature>